<evidence type="ECO:0000313" key="4">
    <source>
        <dbReference type="Proteomes" id="UP000484547"/>
    </source>
</evidence>
<dbReference type="Proteomes" id="UP000484547">
    <property type="component" value="Unassembled WGS sequence"/>
</dbReference>
<organism evidence="1 4">
    <name type="scientific">Phascolarctobacterium faecium</name>
    <dbReference type="NCBI Taxonomy" id="33025"/>
    <lineage>
        <taxon>Bacteria</taxon>
        <taxon>Bacillati</taxon>
        <taxon>Bacillota</taxon>
        <taxon>Negativicutes</taxon>
        <taxon>Acidaminococcales</taxon>
        <taxon>Acidaminococcaceae</taxon>
        <taxon>Phascolarctobacterium</taxon>
    </lineage>
</organism>
<reference evidence="3 4" key="1">
    <citation type="journal article" date="2019" name="Nat. Med.">
        <title>A library of human gut bacterial isolates paired with longitudinal multiomics data enables mechanistic microbiome research.</title>
        <authorList>
            <person name="Poyet M."/>
            <person name="Groussin M."/>
            <person name="Gibbons S.M."/>
            <person name="Avila-Pacheco J."/>
            <person name="Jiang X."/>
            <person name="Kearney S.M."/>
            <person name="Perrotta A.R."/>
            <person name="Berdy B."/>
            <person name="Zhao S."/>
            <person name="Lieberman T.D."/>
            <person name="Swanson P.K."/>
            <person name="Smith M."/>
            <person name="Roesemann S."/>
            <person name="Alexander J.E."/>
            <person name="Rich S.A."/>
            <person name="Livny J."/>
            <person name="Vlamakis H."/>
            <person name="Clish C."/>
            <person name="Bullock K."/>
            <person name="Deik A."/>
            <person name="Scott J."/>
            <person name="Pierce K.A."/>
            <person name="Xavier R.J."/>
            <person name="Alm E.J."/>
        </authorList>
    </citation>
    <scope>NUCLEOTIDE SEQUENCE [LARGE SCALE GENOMIC DNA]</scope>
    <source>
        <strain evidence="1 4">BIOML-A13</strain>
        <strain evidence="2 3">BIOML-A3</strain>
    </source>
</reference>
<dbReference type="AlphaFoldDB" id="A0A7X2XJG2"/>
<evidence type="ECO:0000313" key="2">
    <source>
        <dbReference type="EMBL" id="MTU04907.1"/>
    </source>
</evidence>
<name>A0A7X2XJG2_9FIRM</name>
<evidence type="ECO:0000313" key="3">
    <source>
        <dbReference type="Proteomes" id="UP000443070"/>
    </source>
</evidence>
<dbReference type="EMBL" id="WNBM01000010">
    <property type="protein sequence ID" value="MTT76718.1"/>
    <property type="molecule type" value="Genomic_DNA"/>
</dbReference>
<keyword evidence="3" id="KW-1185">Reference proteome</keyword>
<dbReference type="EMBL" id="WNBW01000013">
    <property type="protein sequence ID" value="MTU04907.1"/>
    <property type="molecule type" value="Genomic_DNA"/>
</dbReference>
<sequence length="58" mass="6443">MIVRVSLKKGSKLVFTGNVLKVYSIGDEKGKKLAIETADKVTSFKFNDIKKLEIEKGV</sequence>
<dbReference type="RefSeq" id="WP_153816650.1">
    <property type="nucleotide sequence ID" value="NZ_WNBG01000013.1"/>
</dbReference>
<accession>A0A7X2XJG2</accession>
<protein>
    <submittedName>
        <fullName evidence="1">Uncharacterized protein</fullName>
    </submittedName>
</protein>
<comment type="caution">
    <text evidence="1">The sequence shown here is derived from an EMBL/GenBank/DDBJ whole genome shotgun (WGS) entry which is preliminary data.</text>
</comment>
<evidence type="ECO:0000313" key="1">
    <source>
        <dbReference type="EMBL" id="MTT76718.1"/>
    </source>
</evidence>
<dbReference type="Proteomes" id="UP000443070">
    <property type="component" value="Unassembled WGS sequence"/>
</dbReference>
<gene>
    <name evidence="1" type="ORF">GMD11_10675</name>
    <name evidence="2" type="ORF">GMD18_10980</name>
</gene>
<proteinExistence type="predicted"/>